<keyword evidence="6" id="KW-0418">Kinase</keyword>
<proteinExistence type="predicted"/>
<dbReference type="Proteomes" id="UP000002630">
    <property type="component" value="Linkage Group LG04"/>
</dbReference>
<name>D8LQF7_ECTSI</name>
<dbReference type="EMBL" id="FN648818">
    <property type="protein sequence ID" value="CBN78721.1"/>
    <property type="molecule type" value="Genomic_DNA"/>
</dbReference>
<dbReference type="EMBL" id="FN649729">
    <property type="protein sequence ID" value="CBN78721.1"/>
    <property type="molecule type" value="Genomic_DNA"/>
</dbReference>
<dbReference type="InterPro" id="IPR000719">
    <property type="entry name" value="Prot_kinase_dom"/>
</dbReference>
<dbReference type="SUPFAM" id="SSF56112">
    <property type="entry name" value="Protein kinase-like (PK-like)"/>
    <property type="match status" value="1"/>
</dbReference>
<dbReference type="OrthoDB" id="40902at2759"/>
<evidence type="ECO:0000256" key="1">
    <source>
        <dbReference type="ARBA" id="ARBA00022741"/>
    </source>
</evidence>
<feature type="region of interest" description="Disordered" evidence="4">
    <location>
        <begin position="1"/>
        <end position="41"/>
    </location>
</feature>
<dbReference type="InParanoid" id="D8LQF7"/>
<dbReference type="InterPro" id="IPR008271">
    <property type="entry name" value="Ser/Thr_kinase_AS"/>
</dbReference>
<feature type="region of interest" description="Disordered" evidence="4">
    <location>
        <begin position="71"/>
        <end position="129"/>
    </location>
</feature>
<evidence type="ECO:0000256" key="3">
    <source>
        <dbReference type="PROSITE-ProRule" id="PRU10141"/>
    </source>
</evidence>
<keyword evidence="1 3" id="KW-0547">Nucleotide-binding</keyword>
<evidence type="ECO:0000259" key="5">
    <source>
        <dbReference type="PROSITE" id="PS50011"/>
    </source>
</evidence>
<dbReference type="Gene3D" id="3.30.200.20">
    <property type="entry name" value="Phosphorylase Kinase, domain 1"/>
    <property type="match status" value="1"/>
</dbReference>
<feature type="domain" description="Protein kinase" evidence="5">
    <location>
        <begin position="192"/>
        <end position="473"/>
    </location>
</feature>
<keyword evidence="7" id="KW-1185">Reference proteome</keyword>
<evidence type="ECO:0000313" key="6">
    <source>
        <dbReference type="EMBL" id="CBN78721.1"/>
    </source>
</evidence>
<dbReference type="Pfam" id="PF00069">
    <property type="entry name" value="Pkinase"/>
    <property type="match status" value="2"/>
</dbReference>
<evidence type="ECO:0000313" key="7">
    <source>
        <dbReference type="Proteomes" id="UP000002630"/>
    </source>
</evidence>
<dbReference type="InterPro" id="IPR017441">
    <property type="entry name" value="Protein_kinase_ATP_BS"/>
</dbReference>
<dbReference type="GO" id="GO:0005524">
    <property type="term" value="F:ATP binding"/>
    <property type="evidence" value="ECO:0007669"/>
    <property type="project" value="UniProtKB-UniRule"/>
</dbReference>
<dbReference type="PROSITE" id="PS00107">
    <property type="entry name" value="PROTEIN_KINASE_ATP"/>
    <property type="match status" value="1"/>
</dbReference>
<organism evidence="6 7">
    <name type="scientific">Ectocarpus siliculosus</name>
    <name type="common">Brown alga</name>
    <name type="synonym">Conferva siliculosa</name>
    <dbReference type="NCBI Taxonomy" id="2880"/>
    <lineage>
        <taxon>Eukaryota</taxon>
        <taxon>Sar</taxon>
        <taxon>Stramenopiles</taxon>
        <taxon>Ochrophyta</taxon>
        <taxon>PX clade</taxon>
        <taxon>Phaeophyceae</taxon>
        <taxon>Ectocarpales</taxon>
        <taxon>Ectocarpaceae</taxon>
        <taxon>Ectocarpus</taxon>
    </lineage>
</organism>
<dbReference type="PANTHER" id="PTHR24347">
    <property type="entry name" value="SERINE/THREONINE-PROTEIN KINASE"/>
    <property type="match status" value="1"/>
</dbReference>
<protein>
    <submittedName>
        <fullName evidence="6">Calmodulin-dependent protein kinase I</fullName>
    </submittedName>
</protein>
<evidence type="ECO:0000256" key="4">
    <source>
        <dbReference type="SAM" id="MobiDB-lite"/>
    </source>
</evidence>
<dbReference type="InterPro" id="IPR011009">
    <property type="entry name" value="Kinase-like_dom_sf"/>
</dbReference>
<dbReference type="Gene3D" id="1.10.510.10">
    <property type="entry name" value="Transferase(Phosphotransferase) domain 1"/>
    <property type="match status" value="1"/>
</dbReference>
<accession>D8LQF7</accession>
<dbReference type="GO" id="GO:0004672">
    <property type="term" value="F:protein kinase activity"/>
    <property type="evidence" value="ECO:0007669"/>
    <property type="project" value="InterPro"/>
</dbReference>
<dbReference type="STRING" id="2880.D8LQF7"/>
<gene>
    <name evidence="6" type="primary">PK</name>
    <name evidence="6" type="ORF">Esi_0006_0079</name>
</gene>
<dbReference type="SMART" id="SM00220">
    <property type="entry name" value="S_TKc"/>
    <property type="match status" value="1"/>
</dbReference>
<evidence type="ECO:0000256" key="2">
    <source>
        <dbReference type="ARBA" id="ARBA00022840"/>
    </source>
</evidence>
<feature type="binding site" evidence="3">
    <location>
        <position position="221"/>
    </location>
    <ligand>
        <name>ATP</name>
        <dbReference type="ChEBI" id="CHEBI:30616"/>
    </ligand>
</feature>
<feature type="compositionally biased region" description="Low complexity" evidence="4">
    <location>
        <begin position="74"/>
        <end position="86"/>
    </location>
</feature>
<sequence>MDVSLPPVETPLPAIDVHQPSGRGPPREPCLSSDYGSEANDAFPNALALDAATAPSRGNYAREASRRIVGLIRGSKSSPSPAGGASLPREDTQQVKDATSGKQDAERVAVIPSRPTPPRSSVNGSRPQERVSIARKLTKFLGFDGARTSGAKSSDVPEDAAAPLVYWKPHEKILKMLGYRPRGYGQPFTNRYTLGEVLGMGGFGVVREGTHKPDGEVLAVKVISRDAVKDMDALAQEVDTLRRLDHHQVVRFIDFYEEPQTFFLVLEKVPGGELFDRIVAEGKFTEESARACMRSLLEALAYCHSQKIAHRDIKPENILFASLDAKDRTVKLTDFGLARSVERGLIAGTPCGTPSLALLSLPAPLLRDRTPFPFGMAGPSYMAPESIRLMPHGTQVDCWGVGVVTHILLCGFPPFNSSRTEKLFRLIKKGRVSFEDACWRSVSQNAMDFVLDLLRVDPDTRLTTEQALQHPWLTDAVEEAEEGGQELGAAMTKLRTFNAKRKLRVAIRTLIALQQLEVSASSMEVGVARPPLLALQAAKERRTTSRGIGRKSTGIFSDRKWGINVQLNRESTLRPLRPTGLLVAEGLGEVIYNGLRVGRKGGSCEAEESMQQL</sequence>
<keyword evidence="6" id="KW-0808">Transferase</keyword>
<dbReference type="PROSITE" id="PS50011">
    <property type="entry name" value="PROTEIN_KINASE_DOM"/>
    <property type="match status" value="1"/>
</dbReference>
<dbReference type="AlphaFoldDB" id="D8LQF7"/>
<dbReference type="PROSITE" id="PS00108">
    <property type="entry name" value="PROTEIN_KINASE_ST"/>
    <property type="match status" value="1"/>
</dbReference>
<keyword evidence="2 3" id="KW-0067">ATP-binding</keyword>
<reference evidence="6 7" key="1">
    <citation type="journal article" date="2010" name="Nature">
        <title>The Ectocarpus genome and the independent evolution of multicellularity in brown algae.</title>
        <authorList>
            <person name="Cock J.M."/>
            <person name="Sterck L."/>
            <person name="Rouze P."/>
            <person name="Scornet D."/>
            <person name="Allen A.E."/>
            <person name="Amoutzias G."/>
            <person name="Anthouard V."/>
            <person name="Artiguenave F."/>
            <person name="Aury J.M."/>
            <person name="Badger J.H."/>
            <person name="Beszteri B."/>
            <person name="Billiau K."/>
            <person name="Bonnet E."/>
            <person name="Bothwell J.H."/>
            <person name="Bowler C."/>
            <person name="Boyen C."/>
            <person name="Brownlee C."/>
            <person name="Carrano C.J."/>
            <person name="Charrier B."/>
            <person name="Cho G.Y."/>
            <person name="Coelho S.M."/>
            <person name="Collen J."/>
            <person name="Corre E."/>
            <person name="Da Silva C."/>
            <person name="Delage L."/>
            <person name="Delaroque N."/>
            <person name="Dittami S.M."/>
            <person name="Doulbeau S."/>
            <person name="Elias M."/>
            <person name="Farnham G."/>
            <person name="Gachon C.M."/>
            <person name="Gschloessl B."/>
            <person name="Heesch S."/>
            <person name="Jabbari K."/>
            <person name="Jubin C."/>
            <person name="Kawai H."/>
            <person name="Kimura K."/>
            <person name="Kloareg B."/>
            <person name="Kupper F.C."/>
            <person name="Lang D."/>
            <person name="Le Bail A."/>
            <person name="Leblanc C."/>
            <person name="Lerouge P."/>
            <person name="Lohr M."/>
            <person name="Lopez P.J."/>
            <person name="Martens C."/>
            <person name="Maumus F."/>
            <person name="Michel G."/>
            <person name="Miranda-Saavedra D."/>
            <person name="Morales J."/>
            <person name="Moreau H."/>
            <person name="Motomura T."/>
            <person name="Nagasato C."/>
            <person name="Napoli C.A."/>
            <person name="Nelson D.R."/>
            <person name="Nyvall-Collen P."/>
            <person name="Peters A.F."/>
            <person name="Pommier C."/>
            <person name="Potin P."/>
            <person name="Poulain J."/>
            <person name="Quesneville H."/>
            <person name="Read B."/>
            <person name="Rensing S.A."/>
            <person name="Ritter A."/>
            <person name="Rousvoal S."/>
            <person name="Samanta M."/>
            <person name="Samson G."/>
            <person name="Schroeder D.C."/>
            <person name="Segurens B."/>
            <person name="Strittmatter M."/>
            <person name="Tonon T."/>
            <person name="Tregear J.W."/>
            <person name="Valentin K."/>
            <person name="von Dassow P."/>
            <person name="Yamagishi T."/>
            <person name="Van de Peer Y."/>
            <person name="Wincker P."/>
        </authorList>
    </citation>
    <scope>NUCLEOTIDE SEQUENCE [LARGE SCALE GENOMIC DNA]</scope>
    <source>
        <strain evidence="7">Ec32 / CCAP1310/4</strain>
    </source>
</reference>
<dbReference type="CDD" id="cd05117">
    <property type="entry name" value="STKc_CAMK"/>
    <property type="match status" value="1"/>
</dbReference>
<dbReference type="FunFam" id="1.10.510.10:FF:000571">
    <property type="entry name" value="Maternal embryonic leucine zipper kinase"/>
    <property type="match status" value="1"/>
</dbReference>